<dbReference type="Proteomes" id="UP001484179">
    <property type="component" value="Plasmid unnamed"/>
</dbReference>
<organism evidence="10 11">
    <name type="scientific">Burkholderia pyrrocinia</name>
    <name type="common">Pseudomonas pyrrocinia</name>
    <dbReference type="NCBI Taxonomy" id="60550"/>
    <lineage>
        <taxon>Bacteria</taxon>
        <taxon>Pseudomonadati</taxon>
        <taxon>Pseudomonadota</taxon>
        <taxon>Betaproteobacteria</taxon>
        <taxon>Burkholderiales</taxon>
        <taxon>Burkholderiaceae</taxon>
        <taxon>Burkholderia</taxon>
        <taxon>Burkholderia cepacia complex</taxon>
    </lineage>
</organism>
<dbReference type="PANTHER" id="PTHR43442:SF3">
    <property type="entry name" value="GLUCONOKINASE-RELATED"/>
    <property type="match status" value="1"/>
</dbReference>
<evidence type="ECO:0000256" key="3">
    <source>
        <dbReference type="ARBA" id="ARBA00012054"/>
    </source>
</evidence>
<evidence type="ECO:0000256" key="1">
    <source>
        <dbReference type="ARBA" id="ARBA00004761"/>
    </source>
</evidence>
<reference evidence="10 11" key="1">
    <citation type="submission" date="2024-04" db="EMBL/GenBank/DDBJ databases">
        <title>Biological Control Activity of Plant Growth Promoting Rhizobacteria Burkholderia pyrrocinia BX1 against Tobacco black shank Introduction Tobacco black shank (TBS) caused by the oomycete Phytophthora. nicotianae (P. nicotianae) has become a destructive soil.</title>
        <authorList>
            <person name="Liu X."/>
            <person name="Shu C."/>
        </authorList>
    </citation>
    <scope>NUCLEOTIDE SEQUENCE [LARGE SCALE GENOMIC DNA]</scope>
    <source>
        <strain evidence="10 11">BX1</strain>
        <plasmid evidence="10 11">unnamed</plasmid>
    </source>
</reference>
<keyword evidence="7 9" id="KW-0067">ATP-binding</keyword>
<evidence type="ECO:0000256" key="7">
    <source>
        <dbReference type="ARBA" id="ARBA00022840"/>
    </source>
</evidence>
<geneLocation type="plasmid" evidence="10 11">
    <name>unnamed</name>
</geneLocation>
<proteinExistence type="inferred from homology"/>
<evidence type="ECO:0000256" key="9">
    <source>
        <dbReference type="RuleBase" id="RU363066"/>
    </source>
</evidence>
<evidence type="ECO:0000256" key="2">
    <source>
        <dbReference type="ARBA" id="ARBA00008420"/>
    </source>
</evidence>
<dbReference type="PANTHER" id="PTHR43442">
    <property type="entry name" value="GLUCONOKINASE-RELATED"/>
    <property type="match status" value="1"/>
</dbReference>
<evidence type="ECO:0000256" key="4">
    <source>
        <dbReference type="ARBA" id="ARBA00022679"/>
    </source>
</evidence>
<dbReference type="SUPFAM" id="SSF52540">
    <property type="entry name" value="P-loop containing nucleoside triphosphate hydrolases"/>
    <property type="match status" value="1"/>
</dbReference>
<dbReference type="EMBL" id="CP150851">
    <property type="protein sequence ID" value="WZW59368.1"/>
    <property type="molecule type" value="Genomic_DNA"/>
</dbReference>
<accession>A0ABZ3C154</accession>
<comment type="similarity">
    <text evidence="2 9">Belongs to the gluconokinase GntK/GntV family.</text>
</comment>
<protein>
    <recommendedName>
        <fullName evidence="3 9">Gluconokinase</fullName>
        <ecNumber evidence="3 9">2.7.1.12</ecNumber>
    </recommendedName>
</protein>
<gene>
    <name evidence="10" type="ORF">WN985_34030</name>
</gene>
<evidence type="ECO:0000313" key="10">
    <source>
        <dbReference type="EMBL" id="WZW59368.1"/>
    </source>
</evidence>
<dbReference type="CDD" id="cd02021">
    <property type="entry name" value="GntK"/>
    <property type="match status" value="1"/>
</dbReference>
<keyword evidence="4 9" id="KW-0808">Transferase</keyword>
<dbReference type="RefSeq" id="WP_342312564.1">
    <property type="nucleotide sequence ID" value="NZ_CP150851.1"/>
</dbReference>
<keyword evidence="5 9" id="KW-0547">Nucleotide-binding</keyword>
<evidence type="ECO:0000313" key="11">
    <source>
        <dbReference type="Proteomes" id="UP001484179"/>
    </source>
</evidence>
<dbReference type="EC" id="2.7.1.12" evidence="3 9"/>
<sequence length="163" mass="17748">MGVSGCGKSTLGAMLAAAVGGVFVEGDDYHLPESRHKMRNGIALDDSDREPWLDRLASMMTAPGASIVLSCSALRAAYRARLRARVPGLRFVYLEIGMEEAWKRVSGRAGHEFPAGLVSNQFDTLESPVGEDRVLRLLACDPQERNLASIVRWLDESMDAVGE</sequence>
<keyword evidence="11" id="KW-1185">Reference proteome</keyword>
<dbReference type="InterPro" id="IPR006001">
    <property type="entry name" value="Therm_gnt_kin"/>
</dbReference>
<dbReference type="Pfam" id="PF13671">
    <property type="entry name" value="AAA_33"/>
    <property type="match status" value="1"/>
</dbReference>
<dbReference type="GO" id="GO:0046316">
    <property type="term" value="F:gluconokinase activity"/>
    <property type="evidence" value="ECO:0007669"/>
    <property type="project" value="UniProtKB-EC"/>
</dbReference>
<dbReference type="InterPro" id="IPR027417">
    <property type="entry name" value="P-loop_NTPase"/>
</dbReference>
<dbReference type="Gene3D" id="3.40.50.300">
    <property type="entry name" value="P-loop containing nucleotide triphosphate hydrolases"/>
    <property type="match status" value="1"/>
</dbReference>
<evidence type="ECO:0000256" key="6">
    <source>
        <dbReference type="ARBA" id="ARBA00022777"/>
    </source>
</evidence>
<name>A0ABZ3C154_BURPY</name>
<keyword evidence="6 9" id="KW-0418">Kinase</keyword>
<keyword evidence="10" id="KW-0614">Plasmid</keyword>
<dbReference type="NCBIfam" id="TIGR01313">
    <property type="entry name" value="therm_gnt_kin"/>
    <property type="match status" value="1"/>
</dbReference>
<comment type="catalytic activity">
    <reaction evidence="8 9">
        <text>D-gluconate + ATP = 6-phospho-D-gluconate + ADP + H(+)</text>
        <dbReference type="Rhea" id="RHEA:19433"/>
        <dbReference type="ChEBI" id="CHEBI:15378"/>
        <dbReference type="ChEBI" id="CHEBI:18391"/>
        <dbReference type="ChEBI" id="CHEBI:30616"/>
        <dbReference type="ChEBI" id="CHEBI:58759"/>
        <dbReference type="ChEBI" id="CHEBI:456216"/>
        <dbReference type="EC" id="2.7.1.12"/>
    </reaction>
</comment>
<comment type="pathway">
    <text evidence="1">Carbohydrate acid metabolism.</text>
</comment>
<evidence type="ECO:0000256" key="5">
    <source>
        <dbReference type="ARBA" id="ARBA00022741"/>
    </source>
</evidence>
<evidence type="ECO:0000256" key="8">
    <source>
        <dbReference type="ARBA" id="ARBA00048090"/>
    </source>
</evidence>